<accession>A0A6I4NXP8</accession>
<dbReference type="RefSeq" id="WP_160425090.1">
    <property type="nucleotide sequence ID" value="NZ_WSTA01000048.1"/>
</dbReference>
<dbReference type="AlphaFoldDB" id="A0A6I4NXP8"/>
<proteinExistence type="predicted"/>
<sequence>MSTKTVSRTAAYRASIATGAEAPETPRELVDRLGADAPHEPVEPLDTAARGGSFDPVAAHIRTWLRHWESGAIPAFEAVRDAAPSASLANALRAGATRADGAVRATASVYDPPTGGRTLSWSRNWAAELQLPPAREDGRLYYRFRVGSRLLADGAAELSRVTTSVHFGIVADSRTASPFDAPGFATPTARPLVDVRADDDLELDASELVEGSLDVRAGATPAIAFVLGIDLQLRDGWARLHEGTSSWIGPAEPGASGSIEYRYAPASLLRFFDPATAVIG</sequence>
<dbReference type="Proteomes" id="UP000438182">
    <property type="component" value="Unassembled WGS sequence"/>
</dbReference>
<protein>
    <submittedName>
        <fullName evidence="1">Uncharacterized protein</fullName>
    </submittedName>
</protein>
<organism evidence="1 2">
    <name type="scientific">Agromyces seonyuensis</name>
    <dbReference type="NCBI Taxonomy" id="2662446"/>
    <lineage>
        <taxon>Bacteria</taxon>
        <taxon>Bacillati</taxon>
        <taxon>Actinomycetota</taxon>
        <taxon>Actinomycetes</taxon>
        <taxon>Micrococcales</taxon>
        <taxon>Microbacteriaceae</taxon>
        <taxon>Agromyces</taxon>
    </lineage>
</organism>
<evidence type="ECO:0000313" key="2">
    <source>
        <dbReference type="Proteomes" id="UP000438182"/>
    </source>
</evidence>
<dbReference type="EMBL" id="WSTA01000048">
    <property type="protein sequence ID" value="MWB99130.1"/>
    <property type="molecule type" value="Genomic_DNA"/>
</dbReference>
<reference evidence="1 2" key="1">
    <citation type="submission" date="2019-12" db="EMBL/GenBank/DDBJ databases">
        <authorList>
            <person name="Kim Y.S."/>
        </authorList>
    </citation>
    <scope>NUCLEOTIDE SEQUENCE [LARGE SCALE GENOMIC DNA]</scope>
    <source>
        <strain evidence="1 2">MMS17-SY077</strain>
    </source>
</reference>
<comment type="caution">
    <text evidence="1">The sequence shown here is derived from an EMBL/GenBank/DDBJ whole genome shotgun (WGS) entry which is preliminary data.</text>
</comment>
<gene>
    <name evidence="1" type="ORF">GB864_11305</name>
</gene>
<keyword evidence="2" id="KW-1185">Reference proteome</keyword>
<name>A0A6I4NXP8_9MICO</name>
<evidence type="ECO:0000313" key="1">
    <source>
        <dbReference type="EMBL" id="MWB99130.1"/>
    </source>
</evidence>